<dbReference type="EMBL" id="GBEZ01012072">
    <property type="protein sequence ID" value="JAC73783.1"/>
    <property type="molecule type" value="Transcribed_RNA"/>
</dbReference>
<protein>
    <submittedName>
        <fullName evidence="1">Uncharacterized protein</fullName>
    </submittedName>
</protein>
<evidence type="ECO:0000313" key="1">
    <source>
        <dbReference type="EMBL" id="JAC73783.1"/>
    </source>
</evidence>
<organism evidence="1">
    <name type="scientific">Tetraselmis sp. GSL018</name>
    <dbReference type="NCBI Taxonomy" id="582737"/>
    <lineage>
        <taxon>Eukaryota</taxon>
        <taxon>Viridiplantae</taxon>
        <taxon>Chlorophyta</taxon>
        <taxon>core chlorophytes</taxon>
        <taxon>Chlorodendrophyceae</taxon>
        <taxon>Chlorodendrales</taxon>
        <taxon>Chlorodendraceae</taxon>
        <taxon>Tetraselmis</taxon>
    </lineage>
</organism>
<sequence>CALVADSVVTCKFKLRQRGVVATEPLDSFAQRKPHTAFDGV</sequence>
<feature type="non-terminal residue" evidence="1">
    <location>
        <position position="1"/>
    </location>
</feature>
<accession>A0A061RP88</accession>
<name>A0A061RP88_9CHLO</name>
<gene>
    <name evidence="1" type="ORF">TSPGSL018_27876</name>
</gene>
<proteinExistence type="predicted"/>
<dbReference type="AlphaFoldDB" id="A0A061RP88"/>
<reference evidence="1" key="1">
    <citation type="submission" date="2014-05" db="EMBL/GenBank/DDBJ databases">
        <title>The transcriptome of the halophilic microalga Tetraselmis sp. GSL018 isolated from the Great Salt Lake, Utah.</title>
        <authorList>
            <person name="Jinkerson R.E."/>
            <person name="D'Adamo S."/>
            <person name="Posewitz M.C."/>
        </authorList>
    </citation>
    <scope>NUCLEOTIDE SEQUENCE</scope>
    <source>
        <strain evidence="1">GSL018</strain>
    </source>
</reference>